<evidence type="ECO:0000313" key="2">
    <source>
        <dbReference type="EMBL" id="PJJ76416.1"/>
    </source>
</evidence>
<proteinExistence type="predicted"/>
<evidence type="ECO:0000256" key="1">
    <source>
        <dbReference type="SAM" id="Phobius"/>
    </source>
</evidence>
<gene>
    <name evidence="2" type="ORF">BXY57_2031</name>
</gene>
<protein>
    <submittedName>
        <fullName evidence="2">CcmD family protein</fullName>
    </submittedName>
</protein>
<name>A0A2M9CWV9_9BACT</name>
<sequence>MNIVSHIASVASALLQVPQEGPEMATLMRSNGKIYVVVAVIVVIWLGVLLYLISIDRKLSRLEKAEAEKNRTRPTPTSVV</sequence>
<dbReference type="InterPro" id="IPR030888">
    <property type="entry name" value="Put_ccm"/>
</dbReference>
<feature type="transmembrane region" description="Helical" evidence="1">
    <location>
        <begin position="34"/>
        <end position="54"/>
    </location>
</feature>
<keyword evidence="1" id="KW-0812">Transmembrane</keyword>
<evidence type="ECO:0000313" key="3">
    <source>
        <dbReference type="Proteomes" id="UP000230000"/>
    </source>
</evidence>
<organism evidence="2 3">
    <name type="scientific">Thermoflavifilum aggregans</name>
    <dbReference type="NCBI Taxonomy" id="454188"/>
    <lineage>
        <taxon>Bacteria</taxon>
        <taxon>Pseudomonadati</taxon>
        <taxon>Bacteroidota</taxon>
        <taxon>Chitinophagia</taxon>
        <taxon>Chitinophagales</taxon>
        <taxon>Chitinophagaceae</taxon>
        <taxon>Thermoflavifilum</taxon>
    </lineage>
</organism>
<dbReference type="RefSeq" id="WP_100314901.1">
    <property type="nucleotide sequence ID" value="NZ_PGFG01000001.1"/>
</dbReference>
<dbReference type="Pfam" id="PF20077">
    <property type="entry name" value="CcmD_alt"/>
    <property type="match status" value="1"/>
</dbReference>
<keyword evidence="3" id="KW-1185">Reference proteome</keyword>
<accession>A0A2M9CWV9</accession>
<dbReference type="NCBIfam" id="TIGR04391">
    <property type="entry name" value="CcmD_alt_fam"/>
    <property type="match status" value="1"/>
</dbReference>
<dbReference type="AlphaFoldDB" id="A0A2M9CWV9"/>
<dbReference type="Proteomes" id="UP000230000">
    <property type="component" value="Unassembled WGS sequence"/>
</dbReference>
<comment type="caution">
    <text evidence="2">The sequence shown here is derived from an EMBL/GenBank/DDBJ whole genome shotgun (WGS) entry which is preliminary data.</text>
</comment>
<dbReference type="EMBL" id="PGFG01000001">
    <property type="protein sequence ID" value="PJJ76416.1"/>
    <property type="molecule type" value="Genomic_DNA"/>
</dbReference>
<keyword evidence="1" id="KW-0472">Membrane</keyword>
<reference evidence="2 3" key="1">
    <citation type="submission" date="2017-11" db="EMBL/GenBank/DDBJ databases">
        <title>Genomic Encyclopedia of Archaeal and Bacterial Type Strains, Phase II (KMG-II): From Individual Species to Whole Genera.</title>
        <authorList>
            <person name="Goeker M."/>
        </authorList>
    </citation>
    <scope>NUCLEOTIDE SEQUENCE [LARGE SCALE GENOMIC DNA]</scope>
    <source>
        <strain evidence="2 3">DSM 27268</strain>
    </source>
</reference>
<keyword evidence="1" id="KW-1133">Transmembrane helix</keyword>